<protein>
    <submittedName>
        <fullName evidence="3">YifB family Mg chelatase-like AAA ATPase</fullName>
    </submittedName>
</protein>
<proteinExistence type="inferred from homology"/>
<organism evidence="3 4">
    <name type="scientific">Clostridium tarantellae</name>
    <dbReference type="NCBI Taxonomy" id="39493"/>
    <lineage>
        <taxon>Bacteria</taxon>
        <taxon>Bacillati</taxon>
        <taxon>Bacillota</taxon>
        <taxon>Clostridia</taxon>
        <taxon>Eubacteriales</taxon>
        <taxon>Clostridiaceae</taxon>
        <taxon>Clostridium</taxon>
    </lineage>
</organism>
<dbReference type="Gene3D" id="3.40.50.300">
    <property type="entry name" value="P-loop containing nucleotide triphosphate hydrolases"/>
    <property type="match status" value="1"/>
</dbReference>
<dbReference type="SUPFAM" id="SSF54211">
    <property type="entry name" value="Ribosomal protein S5 domain 2-like"/>
    <property type="match status" value="1"/>
</dbReference>
<feature type="domain" description="AAA+ ATPase" evidence="2">
    <location>
        <begin position="210"/>
        <end position="395"/>
    </location>
</feature>
<dbReference type="NCBIfam" id="TIGR00368">
    <property type="entry name" value="YifB family Mg chelatase-like AAA ATPase"/>
    <property type="match status" value="1"/>
</dbReference>
<dbReference type="EMBL" id="WHJC01000006">
    <property type="protein sequence ID" value="MPQ42397.1"/>
    <property type="molecule type" value="Genomic_DNA"/>
</dbReference>
<dbReference type="SMART" id="SM00382">
    <property type="entry name" value="AAA"/>
    <property type="match status" value="1"/>
</dbReference>
<evidence type="ECO:0000313" key="3">
    <source>
        <dbReference type="EMBL" id="MPQ42397.1"/>
    </source>
</evidence>
<dbReference type="InterPro" id="IPR027417">
    <property type="entry name" value="P-loop_NTPase"/>
</dbReference>
<dbReference type="PANTHER" id="PTHR32039:SF7">
    <property type="entry name" value="COMPETENCE PROTEIN COMM"/>
    <property type="match status" value="1"/>
</dbReference>
<dbReference type="Pfam" id="PF13541">
    <property type="entry name" value="ChlI"/>
    <property type="match status" value="1"/>
</dbReference>
<sequence>MSISLISSTFNGIDGVLIDVEVDISKGMPSFIIVGLPDASVKEAKERVRAAIVNSGYKFPIGRIIVNLAPANIRKIGAFCDLPIALGILMESNQIPKEKIKKNIFLGELSLSGELREVPGALCSILIGMDNEIKNFIVPEGNLNECRVVKEANLFSFSNLKEVIGFIIYSDILPNKTVEVYDDNIENNFNLLSICGQENAKRALLIAATGNHNTILQGPPGCGKTMLAKGIASILPILTHEESLETTKIYSVSGELKKNSGIIKNRPFRSPHHTTTKIALIGGGKELKVGEVTLAHNGVLFLDELLEFDRRILECLREPLENKEVNICRNTGNVRYPANFLFIGAFNPCPCGNYLSSIEGRRCSCSENERIRYQNRLSKAMSDRIDIFTFVKYASYEELQQLPDNNDVEKLKQQVVIGREIQRNRFKDSNIKYNSQMTHKDINHYIKLNNECNELLSNIYYKFGISTRALDRIIKLSQTIADLNNKPLGKSYIYEALSYRKNLEGEVI</sequence>
<dbReference type="SUPFAM" id="SSF52540">
    <property type="entry name" value="P-loop containing nucleoside triphosphate hydrolases"/>
    <property type="match status" value="1"/>
</dbReference>
<gene>
    <name evidence="3" type="ORF">GBZ86_01270</name>
</gene>
<dbReference type="OrthoDB" id="9813147at2"/>
<reference evidence="3 4" key="1">
    <citation type="submission" date="2019-10" db="EMBL/GenBank/DDBJ databases">
        <title>The Genome Sequence of Clostridium tarantellae Isolated from Fish Brain.</title>
        <authorList>
            <person name="Bano L."/>
            <person name="Kiel M."/>
            <person name="Sales G."/>
            <person name="Doxey A.C."/>
            <person name="Mansfield M.J."/>
            <person name="Schiavone M."/>
            <person name="Rossetto O."/>
            <person name="Pirazzini M."/>
            <person name="Dobrindt U."/>
            <person name="Montecucco C."/>
        </authorList>
    </citation>
    <scope>NUCLEOTIDE SEQUENCE [LARGE SCALE GENOMIC DNA]</scope>
    <source>
        <strain evidence="3 4">DSM 3997</strain>
    </source>
</reference>
<evidence type="ECO:0000259" key="2">
    <source>
        <dbReference type="SMART" id="SM00382"/>
    </source>
</evidence>
<dbReference type="Proteomes" id="UP000430345">
    <property type="component" value="Unassembled WGS sequence"/>
</dbReference>
<comment type="similarity">
    <text evidence="1">Belongs to the Mg-chelatase subunits D/I family. ComM subfamily.</text>
</comment>
<dbReference type="AlphaFoldDB" id="A0A6I1MJS7"/>
<dbReference type="PANTHER" id="PTHR32039">
    <property type="entry name" value="MAGNESIUM-CHELATASE SUBUNIT CHLI"/>
    <property type="match status" value="1"/>
</dbReference>
<accession>A0A6I1MJS7</accession>
<dbReference type="InterPro" id="IPR014721">
    <property type="entry name" value="Ribsml_uS5_D2-typ_fold_subgr"/>
</dbReference>
<dbReference type="Pfam" id="PF13335">
    <property type="entry name" value="Mg_chelatase_C"/>
    <property type="match status" value="1"/>
</dbReference>
<comment type="caution">
    <text evidence="3">The sequence shown here is derived from an EMBL/GenBank/DDBJ whole genome shotgun (WGS) entry which is preliminary data.</text>
</comment>
<dbReference type="Gene3D" id="3.30.230.10">
    <property type="match status" value="1"/>
</dbReference>
<dbReference type="InterPro" id="IPR003593">
    <property type="entry name" value="AAA+_ATPase"/>
</dbReference>
<dbReference type="RefSeq" id="WP_152886986.1">
    <property type="nucleotide sequence ID" value="NZ_WHJC01000006.1"/>
</dbReference>
<dbReference type="InterPro" id="IPR000523">
    <property type="entry name" value="Mg_chelatse_chII-like_cat_dom"/>
</dbReference>
<name>A0A6I1MJS7_9CLOT</name>
<dbReference type="InterPro" id="IPR020568">
    <property type="entry name" value="Ribosomal_Su5_D2-typ_SF"/>
</dbReference>
<dbReference type="Pfam" id="PF01078">
    <property type="entry name" value="Mg_chelatase"/>
    <property type="match status" value="1"/>
</dbReference>
<keyword evidence="4" id="KW-1185">Reference proteome</keyword>
<evidence type="ECO:0000313" key="4">
    <source>
        <dbReference type="Proteomes" id="UP000430345"/>
    </source>
</evidence>
<dbReference type="InterPro" id="IPR025158">
    <property type="entry name" value="Mg_chelat-rel_C"/>
</dbReference>
<dbReference type="InterPro" id="IPR004482">
    <property type="entry name" value="Mg_chelat-rel"/>
</dbReference>
<dbReference type="InterPro" id="IPR045006">
    <property type="entry name" value="CHLI-like"/>
</dbReference>
<evidence type="ECO:0000256" key="1">
    <source>
        <dbReference type="ARBA" id="ARBA00006354"/>
    </source>
</evidence>
<dbReference type="GO" id="GO:0005524">
    <property type="term" value="F:ATP binding"/>
    <property type="evidence" value="ECO:0007669"/>
    <property type="project" value="InterPro"/>
</dbReference>